<feature type="region of interest" description="Disordered" evidence="1">
    <location>
        <begin position="467"/>
        <end position="641"/>
    </location>
</feature>
<feature type="region of interest" description="Disordered" evidence="1">
    <location>
        <begin position="303"/>
        <end position="327"/>
    </location>
</feature>
<dbReference type="Proteomes" id="UP000280726">
    <property type="component" value="Unassembled WGS sequence"/>
</dbReference>
<evidence type="ECO:0000256" key="1">
    <source>
        <dbReference type="SAM" id="MobiDB-lite"/>
    </source>
</evidence>
<evidence type="ECO:0000259" key="2">
    <source>
        <dbReference type="SMART" id="SM00507"/>
    </source>
</evidence>
<dbReference type="EMBL" id="RKRA01000001">
    <property type="protein sequence ID" value="RPF26704.1"/>
    <property type="molecule type" value="Genomic_DNA"/>
</dbReference>
<dbReference type="Gene3D" id="1.10.30.50">
    <property type="match status" value="1"/>
</dbReference>
<evidence type="ECO:0000313" key="3">
    <source>
        <dbReference type="EMBL" id="RPF26704.1"/>
    </source>
</evidence>
<feature type="compositionally biased region" description="Low complexity" evidence="1">
    <location>
        <begin position="504"/>
        <end position="513"/>
    </location>
</feature>
<dbReference type="CDD" id="cd00085">
    <property type="entry name" value="HNHc"/>
    <property type="match status" value="1"/>
</dbReference>
<feature type="domain" description="HNH nuclease" evidence="2">
    <location>
        <begin position="388"/>
        <end position="441"/>
    </location>
</feature>
<reference evidence="3 4" key="1">
    <citation type="submission" date="2018-11" db="EMBL/GenBank/DDBJ databases">
        <title>Sequencing the genomes of 1000 actinobacteria strains.</title>
        <authorList>
            <person name="Klenk H.-P."/>
        </authorList>
    </citation>
    <scope>NUCLEOTIDE SEQUENCE [LARGE SCALE GENOMIC DNA]</scope>
    <source>
        <strain evidence="3 4">DSM 14418</strain>
    </source>
</reference>
<proteinExistence type="predicted"/>
<feature type="compositionally biased region" description="Pro residues" evidence="1">
    <location>
        <begin position="524"/>
        <end position="542"/>
    </location>
</feature>
<sequence length="641" mass="67317">MAVEVEGLDASPAPAAGPLRKVAAMAEVVASTMRELPAGTAVEWGHTEREQVIAALDAVVKDLTVYSGKVLLAHRQDGRWANGQDRDFTDWRARTSGAGRGRARGELEVAEVLEEIPELAEAVNEGSAGLEHARALGRLRAGASPAVKDALVNGAAGELLARTRGLSAPELAREAKKVAAEIDARAAQEAFDAVWRRRAVHTRRSGGARVGEWVLDEVSGAIVETALDAVCGVPAKTDLRTRDQRRADALVTMASRVLQVGADLTGAQVRPHIAVVVDAKTWSAVQQHLADAEAADAAAIAPTVGTSTAGTRPDGAPGGNEATPSSDVALPEPAALPDVAPAELEDGTLVPLGELARLLCDCEMTRVVMGAGSVPMDVGQTVRTYTKEVRRAVVTRDRTCQWPGCSIKAAWCEVHHIRWYSRGGPTSVDNGITMCTFHHHRVHDSHIRIEVLSDGFAFHHRDGRVIGSTHRRPVSRRTRSSHGEPVLDGFEAGAISTPTPPPGAAALLASWPPRLQDDAAAHPAPGPPLPSPDPPPGGPPGGTPGALPGREPADRRGTAVTAALRRSGGRDARAGGKASSPTSARPSPGHPRRRDGTRRGDPRTRDDGARAGGRRASRAGQPTLPASWDDHVAGHDPDPPF</sequence>
<protein>
    <submittedName>
        <fullName evidence="3">Uncharacterized protein DUF222</fullName>
    </submittedName>
</protein>
<dbReference type="SMART" id="SM00507">
    <property type="entry name" value="HNHc"/>
    <property type="match status" value="1"/>
</dbReference>
<dbReference type="InterPro" id="IPR003615">
    <property type="entry name" value="HNH_nuc"/>
</dbReference>
<feature type="compositionally biased region" description="Basic and acidic residues" evidence="1">
    <location>
        <begin position="597"/>
        <end position="609"/>
    </location>
</feature>
<organism evidence="3 4">
    <name type="scientific">Georgenia muralis</name>
    <dbReference type="NCBI Taxonomy" id="154117"/>
    <lineage>
        <taxon>Bacteria</taxon>
        <taxon>Bacillati</taxon>
        <taxon>Actinomycetota</taxon>
        <taxon>Actinomycetes</taxon>
        <taxon>Micrococcales</taxon>
        <taxon>Bogoriellaceae</taxon>
        <taxon>Georgenia</taxon>
    </lineage>
</organism>
<dbReference type="Pfam" id="PF02720">
    <property type="entry name" value="DUF222"/>
    <property type="match status" value="1"/>
</dbReference>
<comment type="caution">
    <text evidence="3">The sequence shown here is derived from an EMBL/GenBank/DDBJ whole genome shotgun (WGS) entry which is preliminary data.</text>
</comment>
<keyword evidence="4" id="KW-1185">Reference proteome</keyword>
<dbReference type="AlphaFoldDB" id="A0A3N4Z4B0"/>
<feature type="compositionally biased region" description="Basic residues" evidence="1">
    <location>
        <begin position="469"/>
        <end position="480"/>
    </location>
</feature>
<gene>
    <name evidence="3" type="ORF">EDD32_1153</name>
</gene>
<feature type="compositionally biased region" description="Basic and acidic residues" evidence="1">
    <location>
        <begin position="628"/>
        <end position="641"/>
    </location>
</feature>
<dbReference type="InterPro" id="IPR003870">
    <property type="entry name" value="DUF222"/>
</dbReference>
<name>A0A3N4Z4B0_9MICO</name>
<accession>A0A3N4Z4B0</accession>
<evidence type="ECO:0000313" key="4">
    <source>
        <dbReference type="Proteomes" id="UP000280726"/>
    </source>
</evidence>